<dbReference type="PANTHER" id="PTHR11527">
    <property type="entry name" value="HEAT-SHOCK PROTEIN 20 FAMILY MEMBER"/>
    <property type="match status" value="1"/>
</dbReference>
<dbReference type="SUPFAM" id="SSF49764">
    <property type="entry name" value="HSP20-like chaperones"/>
    <property type="match status" value="1"/>
</dbReference>
<feature type="domain" description="CS" evidence="4">
    <location>
        <begin position="41"/>
        <end position="144"/>
    </location>
</feature>
<comment type="similarity">
    <text evidence="1 2">Belongs to the small heat shock protein (HSP20) family.</text>
</comment>
<proteinExistence type="inferred from homology"/>
<dbReference type="InterPro" id="IPR007052">
    <property type="entry name" value="CS_dom"/>
</dbReference>
<dbReference type="RefSeq" id="WP_420069791.1">
    <property type="nucleotide sequence ID" value="NZ_JBCHKQ010000003.1"/>
</dbReference>
<evidence type="ECO:0000259" key="4">
    <source>
        <dbReference type="PROSITE" id="PS51203"/>
    </source>
</evidence>
<dbReference type="InterPro" id="IPR031107">
    <property type="entry name" value="Small_HSP"/>
</dbReference>
<evidence type="ECO:0000259" key="3">
    <source>
        <dbReference type="PROSITE" id="PS01031"/>
    </source>
</evidence>
<dbReference type="Proteomes" id="UP001466331">
    <property type="component" value="Unassembled WGS sequence"/>
</dbReference>
<reference evidence="5 6" key="1">
    <citation type="submission" date="2024-03" db="EMBL/GenBank/DDBJ databases">
        <title>Ignisphaera cupida sp. nov., a hyperthermophilic hydrolytic archaeon from a hot spring of Kamchatka, and proposal of Ignisphaeraceae fam. nov.</title>
        <authorList>
            <person name="Podosokorskaya O.A."/>
            <person name="Elcheninov A.G."/>
            <person name="Maltseva A.I."/>
            <person name="Zayulina K.S."/>
            <person name="Novikov A."/>
            <person name="Merkel A.Y."/>
        </authorList>
    </citation>
    <scope>NUCLEOTIDE SEQUENCE [LARGE SCALE GENOMIC DNA]</scope>
    <source>
        <strain evidence="5 6">38H-sp</strain>
    </source>
</reference>
<keyword evidence="6" id="KW-1185">Reference proteome</keyword>
<organism evidence="5 6">
    <name type="scientific">Rarispira pelagica</name>
    <dbReference type="NCBI Taxonomy" id="3141764"/>
    <lineage>
        <taxon>Bacteria</taxon>
        <taxon>Pseudomonadati</taxon>
        <taxon>Spirochaetota</taxon>
        <taxon>Spirochaetia</taxon>
        <taxon>Winmispirales</taxon>
        <taxon>Winmispiraceae</taxon>
        <taxon>Rarispira</taxon>
    </lineage>
</organism>
<dbReference type="Pfam" id="PF00011">
    <property type="entry name" value="HSP20"/>
    <property type="match status" value="1"/>
</dbReference>
<dbReference type="CDD" id="cd06464">
    <property type="entry name" value="ACD_sHsps-like"/>
    <property type="match status" value="1"/>
</dbReference>
<evidence type="ECO:0000313" key="6">
    <source>
        <dbReference type="Proteomes" id="UP001466331"/>
    </source>
</evidence>
<dbReference type="InterPro" id="IPR008978">
    <property type="entry name" value="HSP20-like_chaperone"/>
</dbReference>
<comment type="caution">
    <text evidence="5">The sequence shown here is derived from an EMBL/GenBank/DDBJ whole genome shotgun (WGS) entry which is preliminary data.</text>
</comment>
<accession>A0ABU9UEE7</accession>
<protein>
    <submittedName>
        <fullName evidence="5">Hsp20/alpha crystallin family protein</fullName>
    </submittedName>
</protein>
<dbReference type="Gene3D" id="2.60.40.790">
    <property type="match status" value="1"/>
</dbReference>
<sequence>MTREITKRNNDWFTDLEKIQDEINRVFDLVWPESTGLFDRPMVPTMDVVETDNEVIVSCDLPGVTEKDIDITLTNNVLTIKGEKKEEEEKKDKNYYRKESWSGAFQRTISLPDSIDANKVKAELKNGVLTINIAKQEEKKPKKIAVQIK</sequence>
<dbReference type="PROSITE" id="PS51203">
    <property type="entry name" value="CS"/>
    <property type="match status" value="1"/>
</dbReference>
<evidence type="ECO:0000256" key="2">
    <source>
        <dbReference type="RuleBase" id="RU003616"/>
    </source>
</evidence>
<evidence type="ECO:0000256" key="1">
    <source>
        <dbReference type="PROSITE-ProRule" id="PRU00285"/>
    </source>
</evidence>
<name>A0ABU9UEE7_9SPIR</name>
<evidence type="ECO:0000313" key="5">
    <source>
        <dbReference type="EMBL" id="MEM5948340.1"/>
    </source>
</evidence>
<feature type="domain" description="SHSP" evidence="3">
    <location>
        <begin position="37"/>
        <end position="149"/>
    </location>
</feature>
<dbReference type="EMBL" id="JBCHKQ010000003">
    <property type="protein sequence ID" value="MEM5948340.1"/>
    <property type="molecule type" value="Genomic_DNA"/>
</dbReference>
<dbReference type="PROSITE" id="PS01031">
    <property type="entry name" value="SHSP"/>
    <property type="match status" value="1"/>
</dbReference>
<dbReference type="InterPro" id="IPR002068">
    <property type="entry name" value="A-crystallin/Hsp20_dom"/>
</dbReference>
<gene>
    <name evidence="5" type="ORF">WKV44_07265</name>
</gene>